<feature type="compositionally biased region" description="Low complexity" evidence="2">
    <location>
        <begin position="280"/>
        <end position="296"/>
    </location>
</feature>
<gene>
    <name evidence="3" type="ORF">SEPCBS57363_003042</name>
</gene>
<feature type="compositionally biased region" description="Basic and acidic residues" evidence="2">
    <location>
        <begin position="26"/>
        <end position="39"/>
    </location>
</feature>
<feature type="compositionally biased region" description="Polar residues" evidence="2">
    <location>
        <begin position="456"/>
        <end position="466"/>
    </location>
</feature>
<evidence type="ECO:0000256" key="2">
    <source>
        <dbReference type="SAM" id="MobiDB-lite"/>
    </source>
</evidence>
<feature type="compositionally biased region" description="Low complexity" evidence="2">
    <location>
        <begin position="1659"/>
        <end position="1670"/>
    </location>
</feature>
<evidence type="ECO:0008006" key="5">
    <source>
        <dbReference type="Google" id="ProtNLM"/>
    </source>
</evidence>
<proteinExistence type="predicted"/>
<feature type="compositionally biased region" description="Polar residues" evidence="2">
    <location>
        <begin position="482"/>
        <end position="498"/>
    </location>
</feature>
<organism evidence="3 4">
    <name type="scientific">Sporothrix epigloea</name>
    <dbReference type="NCBI Taxonomy" id="1892477"/>
    <lineage>
        <taxon>Eukaryota</taxon>
        <taxon>Fungi</taxon>
        <taxon>Dikarya</taxon>
        <taxon>Ascomycota</taxon>
        <taxon>Pezizomycotina</taxon>
        <taxon>Sordariomycetes</taxon>
        <taxon>Sordariomycetidae</taxon>
        <taxon>Ophiostomatales</taxon>
        <taxon>Ophiostomataceae</taxon>
        <taxon>Sporothrix</taxon>
    </lineage>
</organism>
<feature type="region of interest" description="Disordered" evidence="2">
    <location>
        <begin position="26"/>
        <end position="71"/>
    </location>
</feature>
<feature type="compositionally biased region" description="Polar residues" evidence="2">
    <location>
        <begin position="1648"/>
        <end position="1658"/>
    </location>
</feature>
<feature type="coiled-coil region" evidence="1">
    <location>
        <begin position="1469"/>
        <end position="1531"/>
    </location>
</feature>
<sequence>MSGNAIALSPQVASFSSSNLDKYDELDKSTKDSKADLKRQKPAKQTKATRPAKRLLKSTVQVPPIDDRSEVGDESGEWFAIRDIVDEKVERGVRQYLVDWEDHPVTGEVYPKSWVQLTTDCAQNIPASDANEEAVLYWQAIRQARKLQNKVKLTPKLRTKSVKPAETAKENLQAAVADTVETGPAPNPAQDSQSSFVNGSSVLTYAGSQALSPSLASSNPTQNLSRKRPVPTSDKENEESEDSETNEKNVAQRPRKRRLVRGIRPEIKGALKHSEKGDENNSQNSTQSTSIKSSNSGDRGYGQNSQKESQSQPLPSSPPASHEQSCASPTSIAEVAEVGELVDSSDLEIGLNPKPASIAVPVTSIDVTPNPGFNPDDYAYVTQARRLSQIARDSLQARVWLLSQSVVSNRDRQLQYHSLHGVVCSASSYLDDDTISSSSSIQGPNSPRLESGRTIPDSQQDDTQPLSVDRLNDKGVYEDNENYSNTDSLGQGAQTIPTGKTADEPCPSQGIASASNAASAAATTTASTKSTAINNSLNSGDAQLVPVPASSQNDQQLRASADWVSQDKPHSQSSRSLSIQFLTQPDLDFALFTQPSQRSQPSRFRHSSQPVADKTLATSNATSKNEFSAISVVPDSARAIRASTLSPRPHTCSPCPSHLGLVTDMHESFVRPRPSSAAEALQQALRSPHQIPDKNAAPGSTDLIGLSSIHGEDDPLVLAEIQRMQQEDEDISIDIDDPDVLAEIQRMEQESQNAIGSSAEDPLLLAEIQRLQGASPSQILHVSQEDSASSSSNILPMSLSTAPPVDSTLALSTDTGLASSLQCAFPLLAAADTGPAAVGPSVDVLIGQNATFAPDAQHSGGGISHVPPNTISMSDLNYAAPPTLDLSSEPDLEAEEFVEQNSLEQLSSPLSMDEDADGQVDQLPCNQLPPQVNSNFGTNSYVVTLPLAANTRQKYIDLVIDKKTQQIIKDFSEVYARDVNGVPDREAIDQIDDLLHKMLDLSDLPPFFNSLPAMSDDVMMKHAVNTNSKFSFVYEFLNDIATKDKSVLILGRKGVMNDYLEAVASASNLPVQRFEASKYTRPAAQSRERRTCFTVVLADTAEMAEARSRAVGTDKFPRPEDFDIVIGFDHTARTSGLIAYFIETALPNGAVSNIQKSRSAQTSRYQSRKPLALLLVSALTLEHVDLRLELDSVDDLERKNALLLCTLESLRYLKDVPYEDAPNKPHQVAEAFAKTVKDPAAALEWEPTPLPEDVFDIYMHSSGPSSQPVFTQYETVNGGLSRSTLKRQFNDSGDDEKGDVQAKRTRLETYGATLPIVDKPLDRYSDGVKQVVAGLGVDDSEIGPIVTISQARLEALAAKVTDLGKHLQEKESLEVTLTERVHTLNRLVKGQTATINDCQVKLLAAVKERGVFERERDAAVKEAALTKEKFESRTTALAELRTAKKDADASLAAANALAAGSSQPDVAELGAARVALHQAQEKMATLERKVTGSSEELEFARRAYQDASNAAAEMSAENRDLAARVKELDRLAADNLRKIHETQNRNELEAYRQQWTEAMTVLSERERELEIARDELRTLKNGRRETRQCSVPRSPRLSVMGARNISGRGGNGGGASSSGRGSTPILASVGADFAAAARASARASASRGNSPVATNLDASGQSHTGNNSGSGSRGGSLLPGPTYVNAGQSSSRLGHLRD</sequence>
<dbReference type="Proteomes" id="UP001642501">
    <property type="component" value="Unassembled WGS sequence"/>
</dbReference>
<dbReference type="EMBL" id="CAWUOM010000045">
    <property type="protein sequence ID" value="CAK7268336.1"/>
    <property type="molecule type" value="Genomic_DNA"/>
</dbReference>
<feature type="compositionally biased region" description="Polar residues" evidence="2">
    <location>
        <begin position="549"/>
        <end position="558"/>
    </location>
</feature>
<accession>A0ABP0DNH4</accession>
<name>A0ABP0DNH4_9PEZI</name>
<feature type="compositionally biased region" description="Low complexity" evidence="2">
    <location>
        <begin position="305"/>
        <end position="314"/>
    </location>
</feature>
<dbReference type="Gene3D" id="3.40.50.12360">
    <property type="match status" value="1"/>
</dbReference>
<feature type="region of interest" description="Disordered" evidence="2">
    <location>
        <begin position="211"/>
        <end position="329"/>
    </location>
</feature>
<feature type="region of interest" description="Disordered" evidence="2">
    <location>
        <begin position="434"/>
        <end position="513"/>
    </location>
</feature>
<feature type="region of interest" description="Disordered" evidence="2">
    <location>
        <begin position="543"/>
        <end position="576"/>
    </location>
</feature>
<protein>
    <recommendedName>
        <fullName evidence="5">Chromo domain-containing protein</fullName>
    </recommendedName>
</protein>
<evidence type="ECO:0000256" key="1">
    <source>
        <dbReference type="SAM" id="Coils"/>
    </source>
</evidence>
<feature type="region of interest" description="Disordered" evidence="2">
    <location>
        <begin position="1643"/>
        <end position="1698"/>
    </location>
</feature>
<feature type="compositionally biased region" description="Gly residues" evidence="2">
    <location>
        <begin position="1607"/>
        <end position="1616"/>
    </location>
</feature>
<keyword evidence="1" id="KW-0175">Coiled coil</keyword>
<feature type="compositionally biased region" description="Polar residues" evidence="2">
    <location>
        <begin position="211"/>
        <end position="224"/>
    </location>
</feature>
<evidence type="ECO:0000313" key="3">
    <source>
        <dbReference type="EMBL" id="CAK7268336.1"/>
    </source>
</evidence>
<dbReference type="InterPro" id="IPR038609">
    <property type="entry name" value="HDA1_su2/3_sf"/>
</dbReference>
<feature type="compositionally biased region" description="Basic and acidic residues" evidence="2">
    <location>
        <begin position="263"/>
        <end position="279"/>
    </location>
</feature>
<feature type="region of interest" description="Disordered" evidence="2">
    <location>
        <begin position="1583"/>
        <end position="1623"/>
    </location>
</feature>
<reference evidence="3 4" key="1">
    <citation type="submission" date="2024-01" db="EMBL/GenBank/DDBJ databases">
        <authorList>
            <person name="Allen C."/>
            <person name="Tagirdzhanova G."/>
        </authorList>
    </citation>
    <scope>NUCLEOTIDE SEQUENCE [LARGE SCALE GENOMIC DNA]</scope>
    <source>
        <strain evidence="3 4">CBS 573.63</strain>
    </source>
</reference>
<keyword evidence="4" id="KW-1185">Reference proteome</keyword>
<evidence type="ECO:0000313" key="4">
    <source>
        <dbReference type="Proteomes" id="UP001642501"/>
    </source>
</evidence>
<comment type="caution">
    <text evidence="3">The sequence shown here is derived from an EMBL/GenBank/DDBJ whole genome shotgun (WGS) entry which is preliminary data.</text>
</comment>